<proteinExistence type="predicted"/>
<organism evidence="2 3">
    <name type="scientific">Plasmodium knowlesi</name>
    <dbReference type="NCBI Taxonomy" id="5850"/>
    <lineage>
        <taxon>Eukaryota</taxon>
        <taxon>Sar</taxon>
        <taxon>Alveolata</taxon>
        <taxon>Apicomplexa</taxon>
        <taxon>Aconoidasida</taxon>
        <taxon>Haemosporida</taxon>
        <taxon>Plasmodiidae</taxon>
        <taxon>Plasmodium</taxon>
        <taxon>Plasmodium (Plasmodium)</taxon>
    </lineage>
</organism>
<name>A0A1Y3DQA3_PLAKN</name>
<dbReference type="OMA" id="KVDKMTK"/>
<dbReference type="VEuPathDB" id="PlasmoDB:PKNOH_S110103800"/>
<evidence type="ECO:0000313" key="3">
    <source>
        <dbReference type="Proteomes" id="UP000195012"/>
    </source>
</evidence>
<feature type="compositionally biased region" description="Basic residues" evidence="1">
    <location>
        <begin position="63"/>
        <end position="79"/>
    </location>
</feature>
<dbReference type="VEuPathDB" id="PlasmoDB:PKA1H_120037700"/>
<comment type="caution">
    <text evidence="2">The sequence shown here is derived from an EMBL/GenBank/DDBJ whole genome shotgun (WGS) entry which is preliminary data.</text>
</comment>
<reference evidence="2 3" key="1">
    <citation type="submission" date="2017-05" db="EMBL/GenBank/DDBJ databases">
        <title>PacBio assembly of a Plasmodium knowlesi genome sequence with Hi-C correction and manual annotation of the SICAvar gene family.</title>
        <authorList>
            <person name="Lapp S.A."/>
            <person name="Geraldo J.A."/>
            <person name="Chien J.-T."/>
            <person name="Ay F."/>
            <person name="Pakala S.B."/>
            <person name="Batugedara G."/>
            <person name="Humphrey J.C."/>
            <person name="Debarry J.D."/>
            <person name="Le Roch K.G."/>
            <person name="Galinski M.R."/>
            <person name="Kissinger J.C."/>
        </authorList>
    </citation>
    <scope>NUCLEOTIDE SEQUENCE [LARGE SCALE GENOMIC DNA]</scope>
    <source>
        <strain evidence="3">Malayan Strain Pk1 (A+)</strain>
    </source>
</reference>
<feature type="compositionally biased region" description="Basic and acidic residues" evidence="1">
    <location>
        <begin position="48"/>
        <end position="62"/>
    </location>
</feature>
<dbReference type="EMBL" id="NETL01000025">
    <property type="protein sequence ID" value="OTN65545.1"/>
    <property type="molecule type" value="Genomic_DNA"/>
</dbReference>
<sequence>MVAKKGGAKTISKKQTTKNVTKSAKEKPAQRKTPVPSKQPLKPKKLINKKENVIKTKKEKPSTTKKVKKPVPKKTIKKK</sequence>
<protein>
    <submittedName>
        <fullName evidence="2">Uncharacterized protein</fullName>
    </submittedName>
</protein>
<gene>
    <name evidence="2" type="ORF">PKNOH_S110103800</name>
</gene>
<accession>A0A1Y3DQA3</accession>
<dbReference type="VEuPathDB" id="PlasmoDB:PKNH_1232900"/>
<evidence type="ECO:0000313" key="2">
    <source>
        <dbReference type="EMBL" id="OTN65545.1"/>
    </source>
</evidence>
<dbReference type="Proteomes" id="UP000195012">
    <property type="component" value="Unassembled WGS sequence"/>
</dbReference>
<dbReference type="AlphaFoldDB" id="A0A1Y3DQA3"/>
<feature type="region of interest" description="Disordered" evidence="1">
    <location>
        <begin position="1"/>
        <end position="79"/>
    </location>
</feature>
<evidence type="ECO:0000256" key="1">
    <source>
        <dbReference type="SAM" id="MobiDB-lite"/>
    </source>
</evidence>